<keyword evidence="1" id="KW-0812">Transmembrane</keyword>
<dbReference type="Proteomes" id="UP000011201">
    <property type="component" value="Unassembled WGS sequence"/>
</dbReference>
<reference evidence="2 3" key="1">
    <citation type="journal article" date="2013" name="Proc. Natl. Acad. Sci. U.S.A.">
        <title>Improving the coverage of the cyanobacterial phylum using diversity-driven genome sequencing.</title>
        <authorList>
            <person name="Shih P.M."/>
            <person name="Wu D."/>
            <person name="Latifi A."/>
            <person name="Axen S.D."/>
            <person name="Fewer D.P."/>
            <person name="Talla E."/>
            <person name="Calteau A."/>
            <person name="Cai F."/>
            <person name="Tandeau de Marsac N."/>
            <person name="Rippka R."/>
            <person name="Herdman M."/>
            <person name="Sivonen K."/>
            <person name="Coursin T."/>
            <person name="Laurent T."/>
            <person name="Goodwin L."/>
            <person name="Nolan M."/>
            <person name="Davenport K.W."/>
            <person name="Han C.S."/>
            <person name="Rubin E.M."/>
            <person name="Eisen J.A."/>
            <person name="Woyke T."/>
            <person name="Gugger M."/>
            <person name="Kerfeld C.A."/>
        </authorList>
    </citation>
    <scope>NUCLEOTIDE SEQUENCE [LARGE SCALE GENOMIC DNA]</scope>
    <source>
        <strain evidence="2 3">PCC 7429</strain>
    </source>
</reference>
<protein>
    <submittedName>
        <fullName evidence="2">Uncharacterized protein</fullName>
    </submittedName>
</protein>
<evidence type="ECO:0000256" key="1">
    <source>
        <dbReference type="SAM" id="Phobius"/>
    </source>
</evidence>
<proteinExistence type="predicted"/>
<keyword evidence="1" id="KW-0472">Membrane</keyword>
<name>L8MW19_9CYAN</name>
<feature type="transmembrane region" description="Helical" evidence="1">
    <location>
        <begin position="22"/>
        <end position="40"/>
    </location>
</feature>
<gene>
    <name evidence="2" type="ORF">Pse7429DRAFT_3756</name>
</gene>
<dbReference type="PATRIC" id="fig|927668.3.peg.4406"/>
<keyword evidence="1" id="KW-1133">Transmembrane helix</keyword>
<evidence type="ECO:0000313" key="2">
    <source>
        <dbReference type="EMBL" id="ELS30999.1"/>
    </source>
</evidence>
<sequence length="49" mass="5141">MQTLSIFAGIVASNVRTEIHKVIEVLTIAFITIGMGGIILPKGETAGTK</sequence>
<evidence type="ECO:0000313" key="3">
    <source>
        <dbReference type="Proteomes" id="UP000011201"/>
    </source>
</evidence>
<dbReference type="EMBL" id="ALWB01000221">
    <property type="protein sequence ID" value="ELS30999.1"/>
    <property type="molecule type" value="Genomic_DNA"/>
</dbReference>
<comment type="caution">
    <text evidence="2">The sequence shown here is derived from an EMBL/GenBank/DDBJ whole genome shotgun (WGS) entry which is preliminary data.</text>
</comment>
<organism evidence="2 3">
    <name type="scientific">Pseudanabaena biceps PCC 7429</name>
    <dbReference type="NCBI Taxonomy" id="927668"/>
    <lineage>
        <taxon>Bacteria</taxon>
        <taxon>Bacillati</taxon>
        <taxon>Cyanobacteriota</taxon>
        <taxon>Cyanophyceae</taxon>
        <taxon>Pseudanabaenales</taxon>
        <taxon>Pseudanabaenaceae</taxon>
        <taxon>Pseudanabaena</taxon>
    </lineage>
</organism>
<keyword evidence="3" id="KW-1185">Reference proteome</keyword>
<dbReference type="AlphaFoldDB" id="L8MW19"/>
<accession>L8MW19</accession>